<evidence type="ECO:0008006" key="3">
    <source>
        <dbReference type="Google" id="ProtNLM"/>
    </source>
</evidence>
<accession>A0AAW0USC4</accession>
<keyword evidence="2" id="KW-1185">Reference proteome</keyword>
<gene>
    <name evidence="1" type="ORF">O3P69_001292</name>
</gene>
<reference evidence="1 2" key="1">
    <citation type="submission" date="2023-03" db="EMBL/GenBank/DDBJ databases">
        <title>High-quality genome of Scylla paramamosain provides insights in environmental adaptation.</title>
        <authorList>
            <person name="Zhang L."/>
        </authorList>
    </citation>
    <scope>NUCLEOTIDE SEQUENCE [LARGE SCALE GENOMIC DNA]</scope>
    <source>
        <strain evidence="1">LZ_2023a</strain>
        <tissue evidence="1">Muscle</tissue>
    </source>
</reference>
<proteinExistence type="predicted"/>
<evidence type="ECO:0000313" key="1">
    <source>
        <dbReference type="EMBL" id="KAK8402098.1"/>
    </source>
</evidence>
<dbReference type="EMBL" id="JARAKH010000008">
    <property type="protein sequence ID" value="KAK8402097.1"/>
    <property type="molecule type" value="Genomic_DNA"/>
</dbReference>
<dbReference type="Proteomes" id="UP001487740">
    <property type="component" value="Unassembled WGS sequence"/>
</dbReference>
<dbReference type="AlphaFoldDB" id="A0AAW0USC4"/>
<dbReference type="EMBL" id="JARAKH010000008">
    <property type="protein sequence ID" value="KAK8402098.1"/>
    <property type="molecule type" value="Genomic_DNA"/>
</dbReference>
<organism evidence="1 2">
    <name type="scientific">Scylla paramamosain</name>
    <name type="common">Mud crab</name>
    <dbReference type="NCBI Taxonomy" id="85552"/>
    <lineage>
        <taxon>Eukaryota</taxon>
        <taxon>Metazoa</taxon>
        <taxon>Ecdysozoa</taxon>
        <taxon>Arthropoda</taxon>
        <taxon>Crustacea</taxon>
        <taxon>Multicrustacea</taxon>
        <taxon>Malacostraca</taxon>
        <taxon>Eumalacostraca</taxon>
        <taxon>Eucarida</taxon>
        <taxon>Decapoda</taxon>
        <taxon>Pleocyemata</taxon>
        <taxon>Brachyura</taxon>
        <taxon>Eubrachyura</taxon>
        <taxon>Portunoidea</taxon>
        <taxon>Portunidae</taxon>
        <taxon>Portuninae</taxon>
        <taxon>Scylla</taxon>
    </lineage>
</organism>
<comment type="caution">
    <text evidence="1">The sequence shown here is derived from an EMBL/GenBank/DDBJ whole genome shotgun (WGS) entry which is preliminary data.</text>
</comment>
<evidence type="ECO:0000313" key="2">
    <source>
        <dbReference type="Proteomes" id="UP001487740"/>
    </source>
</evidence>
<sequence length="83" mass="9486">MRFIWVKIVPSVVSGRCTSVSSGKYGASFSSGSLFSQNPDCRTGCSTWDFHSRNIFRMFPMFLSTEFKYLKQIQTSQKGWKTP</sequence>
<dbReference type="EMBL" id="JARAKH010000008">
    <property type="protein sequence ID" value="KAK8402096.1"/>
    <property type="molecule type" value="Genomic_DNA"/>
</dbReference>
<protein>
    <recommendedName>
        <fullName evidence="3">Secreted protein</fullName>
    </recommendedName>
</protein>
<name>A0AAW0USC4_SCYPA</name>